<dbReference type="InterPro" id="IPR050503">
    <property type="entry name" value="cAMP-dep_PK_reg_su-like"/>
</dbReference>
<evidence type="ECO:0000313" key="4">
    <source>
        <dbReference type="Proteomes" id="UP000184388"/>
    </source>
</evidence>
<feature type="region of interest" description="Disordered" evidence="1">
    <location>
        <begin position="297"/>
        <end position="317"/>
    </location>
</feature>
<dbReference type="EMBL" id="FRBK01000029">
    <property type="protein sequence ID" value="SHN28161.1"/>
    <property type="molecule type" value="Genomic_DNA"/>
</dbReference>
<dbReference type="PROSITE" id="PS50042">
    <property type="entry name" value="CNMP_BINDING_3"/>
    <property type="match status" value="1"/>
</dbReference>
<dbReference type="AlphaFoldDB" id="A0A9X8N8G5"/>
<dbReference type="InterPro" id="IPR000595">
    <property type="entry name" value="cNMP-bd_dom"/>
</dbReference>
<evidence type="ECO:0000256" key="1">
    <source>
        <dbReference type="SAM" id="MobiDB-lite"/>
    </source>
</evidence>
<comment type="caution">
    <text evidence="3">The sequence shown here is derived from an EMBL/GenBank/DDBJ whole genome shotgun (WGS) entry which is preliminary data.</text>
</comment>
<organism evidence="3 4">
    <name type="scientific">Streptomyces yunnanensis</name>
    <dbReference type="NCBI Taxonomy" id="156453"/>
    <lineage>
        <taxon>Bacteria</taxon>
        <taxon>Bacillati</taxon>
        <taxon>Actinomycetota</taxon>
        <taxon>Actinomycetes</taxon>
        <taxon>Kitasatosporales</taxon>
        <taxon>Streptomycetaceae</taxon>
        <taxon>Streptomyces</taxon>
    </lineage>
</organism>
<dbReference type="SMART" id="SM00100">
    <property type="entry name" value="cNMP"/>
    <property type="match status" value="1"/>
</dbReference>
<feature type="domain" description="Cyclic nucleotide-binding" evidence="2">
    <location>
        <begin position="332"/>
        <end position="452"/>
    </location>
</feature>
<dbReference type="Pfam" id="PF00027">
    <property type="entry name" value="cNMP_binding"/>
    <property type="match status" value="1"/>
</dbReference>
<proteinExistence type="predicted"/>
<dbReference type="SUPFAM" id="SSF51206">
    <property type="entry name" value="cAMP-binding domain-like"/>
    <property type="match status" value="1"/>
</dbReference>
<dbReference type="RefSeq" id="WP_079182377.1">
    <property type="nucleotide sequence ID" value="NZ_FRBK01000029.1"/>
</dbReference>
<evidence type="ECO:0000313" key="3">
    <source>
        <dbReference type="EMBL" id="SHN28161.1"/>
    </source>
</evidence>
<dbReference type="GO" id="GO:0005952">
    <property type="term" value="C:cAMP-dependent protein kinase complex"/>
    <property type="evidence" value="ECO:0007669"/>
    <property type="project" value="InterPro"/>
</dbReference>
<reference evidence="4" key="1">
    <citation type="submission" date="2016-11" db="EMBL/GenBank/DDBJ databases">
        <authorList>
            <person name="Jaros S."/>
            <person name="Januszkiewicz K."/>
            <person name="Wedrychowicz H."/>
        </authorList>
    </citation>
    <scope>NUCLEOTIDE SEQUENCE [LARGE SCALE GENOMIC DNA]</scope>
    <source>
        <strain evidence="4">CGMCC 4.3555</strain>
    </source>
</reference>
<evidence type="ECO:0000259" key="2">
    <source>
        <dbReference type="PROSITE" id="PS50042"/>
    </source>
</evidence>
<dbReference type="InterPro" id="IPR014710">
    <property type="entry name" value="RmlC-like_jellyroll"/>
</dbReference>
<protein>
    <submittedName>
        <fullName evidence="3">Cyclic nucleotide-binding domain-containing protein</fullName>
    </submittedName>
</protein>
<dbReference type="InterPro" id="IPR018490">
    <property type="entry name" value="cNMP-bd_dom_sf"/>
</dbReference>
<accession>A0A9X8N8G5</accession>
<dbReference type="Proteomes" id="UP000184388">
    <property type="component" value="Unassembled WGS sequence"/>
</dbReference>
<dbReference type="CDD" id="cd00038">
    <property type="entry name" value="CAP_ED"/>
    <property type="match status" value="1"/>
</dbReference>
<gene>
    <name evidence="3" type="ORF">SAMN05216268_12966</name>
</gene>
<dbReference type="GO" id="GO:0005829">
    <property type="term" value="C:cytosol"/>
    <property type="evidence" value="ECO:0007669"/>
    <property type="project" value="TreeGrafter"/>
</dbReference>
<dbReference type="PANTHER" id="PTHR11635:SF152">
    <property type="entry name" value="CAMP-DEPENDENT PROTEIN KINASE TYPE I REGULATORY SUBUNIT-RELATED"/>
    <property type="match status" value="1"/>
</dbReference>
<dbReference type="Gene3D" id="2.60.120.10">
    <property type="entry name" value="Jelly Rolls"/>
    <property type="match status" value="1"/>
</dbReference>
<dbReference type="InterPro" id="IPR018488">
    <property type="entry name" value="cNMP-bd_CS"/>
</dbReference>
<dbReference type="PROSITE" id="PS00889">
    <property type="entry name" value="CNMP_BINDING_2"/>
    <property type="match status" value="1"/>
</dbReference>
<dbReference type="PANTHER" id="PTHR11635">
    <property type="entry name" value="CAMP-DEPENDENT PROTEIN KINASE REGULATORY CHAIN"/>
    <property type="match status" value="1"/>
</dbReference>
<dbReference type="PRINTS" id="PR00103">
    <property type="entry name" value="CAMPKINASE"/>
</dbReference>
<sequence length="465" mass="51203">MGRVSEARLTTALEAELLDRVDHDRLSGLDELDRSLPVYRRRRRGVRVHAVWARDLSADQLRCLIEFRIAQYLRIGFVDPARLAAALDDDRPRGASSPDDLHVVACTDDGQVLCSALLRAPSESDPTRRMADRDRALFPVEEVHGSGVFDRLLLLPELRAVRVRELGGFVKRRNAEPLSELLLRAPVEVGVAMFRVVAGPLALPMDAVIGDLESSVAKLNLDFFGVRPVLVRGTSPRVPAGSFLGPRYEGRKVHPFAILTSDLTTALPRLDEIDRALDQPGLLSLFGLRSSLAPAERSTLSRDGADDLPSVDARPAGGDPHALADEILRMPLLDCLSRAEAVALASCLEEVHAEEGDTVVHRGVPEDAMYLVRSGTAVVQLVDERGRRTTVGEFRPGDHFGEIAVLFGGPRTASVVAATPLRLWRLRSVDYRHYLERVAEVDRRLTRIAAQRVHSRLGDLLRMAS</sequence>
<name>A0A9X8N8G5_9ACTN</name>